<feature type="compositionally biased region" description="Basic and acidic residues" evidence="1">
    <location>
        <begin position="597"/>
        <end position="609"/>
    </location>
</feature>
<feature type="compositionally biased region" description="Low complexity" evidence="1">
    <location>
        <begin position="510"/>
        <end position="523"/>
    </location>
</feature>
<feature type="region of interest" description="Disordered" evidence="1">
    <location>
        <begin position="1"/>
        <end position="139"/>
    </location>
</feature>
<protein>
    <submittedName>
        <fullName evidence="2">Uncharacterized protein</fullName>
    </submittedName>
</protein>
<feature type="region of interest" description="Disordered" evidence="1">
    <location>
        <begin position="438"/>
        <end position="629"/>
    </location>
</feature>
<organism evidence="2 3">
    <name type="scientific">Fusarium zealandicum</name>
    <dbReference type="NCBI Taxonomy" id="1053134"/>
    <lineage>
        <taxon>Eukaryota</taxon>
        <taxon>Fungi</taxon>
        <taxon>Dikarya</taxon>
        <taxon>Ascomycota</taxon>
        <taxon>Pezizomycotina</taxon>
        <taxon>Sordariomycetes</taxon>
        <taxon>Hypocreomycetidae</taxon>
        <taxon>Hypocreales</taxon>
        <taxon>Nectriaceae</taxon>
        <taxon>Fusarium</taxon>
        <taxon>Fusarium staphyleae species complex</taxon>
    </lineage>
</organism>
<feature type="compositionally biased region" description="Pro residues" evidence="1">
    <location>
        <begin position="524"/>
        <end position="535"/>
    </location>
</feature>
<gene>
    <name evidence="2" type="ORF">FZEAL_112</name>
</gene>
<evidence type="ECO:0000313" key="3">
    <source>
        <dbReference type="Proteomes" id="UP000635477"/>
    </source>
</evidence>
<accession>A0A8H4UVY9</accession>
<feature type="compositionally biased region" description="Acidic residues" evidence="1">
    <location>
        <begin position="81"/>
        <end position="92"/>
    </location>
</feature>
<dbReference type="AlphaFoldDB" id="A0A8H4UVY9"/>
<feature type="compositionally biased region" description="Polar residues" evidence="1">
    <location>
        <begin position="1"/>
        <end position="11"/>
    </location>
</feature>
<keyword evidence="3" id="KW-1185">Reference proteome</keyword>
<reference evidence="2" key="2">
    <citation type="submission" date="2020-05" db="EMBL/GenBank/DDBJ databases">
        <authorList>
            <person name="Kim H.-S."/>
            <person name="Proctor R.H."/>
            <person name="Brown D.W."/>
        </authorList>
    </citation>
    <scope>NUCLEOTIDE SEQUENCE</scope>
    <source>
        <strain evidence="2">NRRL 22465</strain>
    </source>
</reference>
<dbReference type="EMBL" id="JABEYC010000005">
    <property type="protein sequence ID" value="KAF4984751.1"/>
    <property type="molecule type" value="Genomic_DNA"/>
</dbReference>
<reference evidence="2" key="1">
    <citation type="journal article" date="2020" name="BMC Genomics">
        <title>Correction to: Identification and distribution of gene clusters required for synthesis of sphingolipid metabolism inhibitors in diverse species of the filamentous fungus Fusarium.</title>
        <authorList>
            <person name="Kim H.S."/>
            <person name="Lohmar J.M."/>
            <person name="Busman M."/>
            <person name="Brown D.W."/>
            <person name="Naumann T.A."/>
            <person name="Divon H.H."/>
            <person name="Lysoe E."/>
            <person name="Uhlig S."/>
            <person name="Proctor R.H."/>
        </authorList>
    </citation>
    <scope>NUCLEOTIDE SEQUENCE</scope>
    <source>
        <strain evidence="2">NRRL 22465</strain>
    </source>
</reference>
<dbReference type="OrthoDB" id="3538943at2759"/>
<evidence type="ECO:0000256" key="1">
    <source>
        <dbReference type="SAM" id="MobiDB-lite"/>
    </source>
</evidence>
<feature type="compositionally biased region" description="Low complexity" evidence="1">
    <location>
        <begin position="610"/>
        <end position="629"/>
    </location>
</feature>
<feature type="compositionally biased region" description="Acidic residues" evidence="1">
    <location>
        <begin position="232"/>
        <end position="242"/>
    </location>
</feature>
<comment type="caution">
    <text evidence="2">The sequence shown here is derived from an EMBL/GenBank/DDBJ whole genome shotgun (WGS) entry which is preliminary data.</text>
</comment>
<sequence length="629" mass="69193">MRNGNSNTSESDTPERSVPGSKDESPEVMVPLEKSPDRSALSGSMRAAHDMTVQSSIVHETPKNAALPPAPRRTPSRAESSSDDDPEDDLETELPQALPRPDNSVNRTAARLNPTVPSPVPSANRAMATPPCAQPLNPTQPIIPSTVAFDKAAYAENATPAKRRPKFRLIDFDDTEKKIPQIPNRLPTTKTFAAVGSSIPTSSDSVIPSTIKAPTTQESVVHSIEENVTGDNAEELVPSDDEQTMRDRFPRRVKKSVMQSIEVSDDDDQPTKRRNGKKTASAEGPNPKPAETPRKHIPKEMMRQITSPAAIGFGKEEPYEVFIHYYPSYRKRGTKQSFVNACVYLNFLRRARKLRDILYDEFIRAFDPEYSHYVNSVRPGQKPMVAVDWFNTLEDEPKYNDYVVRRANLSLILRSYPQEVAKASKIMLQDDEISIYTSSESGSEDDVSRSDVVSCRASRPQRTKSVELNQPEPLTADEPMDIDSPAAPSAPRPNTAPKSSSKVTEKRKPQLVQAPAPASAARPQEPPVQAPPPFSSRPREILTQAPPPSSPQIPWTSMAPPSSIATPVSKSRGPRASQYLDRIASTSRLSATPGGRSAEERARLREHFANRNSLNGGNARSSRSSSRLG</sequence>
<proteinExistence type="predicted"/>
<feature type="region of interest" description="Disordered" evidence="1">
    <location>
        <begin position="226"/>
        <end position="297"/>
    </location>
</feature>
<feature type="compositionally biased region" description="Polar residues" evidence="1">
    <location>
        <begin position="552"/>
        <end position="569"/>
    </location>
</feature>
<dbReference type="Proteomes" id="UP000635477">
    <property type="component" value="Unassembled WGS sequence"/>
</dbReference>
<name>A0A8H4UVY9_9HYPO</name>
<evidence type="ECO:0000313" key="2">
    <source>
        <dbReference type="EMBL" id="KAF4984751.1"/>
    </source>
</evidence>